<gene>
    <name evidence="7" type="ORF">EAS64_41670</name>
</gene>
<dbReference type="InterPro" id="IPR002293">
    <property type="entry name" value="AA/rel_permease1"/>
</dbReference>
<dbReference type="GO" id="GO:0005886">
    <property type="term" value="C:plasma membrane"/>
    <property type="evidence" value="ECO:0007669"/>
    <property type="project" value="UniProtKB-SubCell"/>
</dbReference>
<feature type="transmembrane region" description="Helical" evidence="6">
    <location>
        <begin position="49"/>
        <end position="69"/>
    </location>
</feature>
<evidence type="ECO:0000256" key="1">
    <source>
        <dbReference type="ARBA" id="ARBA00004651"/>
    </source>
</evidence>
<dbReference type="OrthoDB" id="138827at2"/>
<comment type="caution">
    <text evidence="7">The sequence shown here is derived from an EMBL/GenBank/DDBJ whole genome shotgun (WGS) entry which is preliminary data.</text>
</comment>
<feature type="transmembrane region" description="Helical" evidence="6">
    <location>
        <begin position="324"/>
        <end position="342"/>
    </location>
</feature>
<dbReference type="GO" id="GO:0022857">
    <property type="term" value="F:transmembrane transporter activity"/>
    <property type="evidence" value="ECO:0007669"/>
    <property type="project" value="InterPro"/>
</dbReference>
<keyword evidence="8" id="KW-1185">Reference proteome</keyword>
<dbReference type="PANTHER" id="PTHR42770">
    <property type="entry name" value="AMINO ACID TRANSPORTER-RELATED"/>
    <property type="match status" value="1"/>
</dbReference>
<evidence type="ECO:0000256" key="5">
    <source>
        <dbReference type="ARBA" id="ARBA00023136"/>
    </source>
</evidence>
<dbReference type="InterPro" id="IPR050367">
    <property type="entry name" value="APC_superfamily"/>
</dbReference>
<dbReference type="PIRSF" id="PIRSF006060">
    <property type="entry name" value="AA_transporter"/>
    <property type="match status" value="1"/>
</dbReference>
<name>A0A6P2BN62_9ACTN</name>
<feature type="transmembrane region" description="Helical" evidence="6">
    <location>
        <begin position="401"/>
        <end position="423"/>
    </location>
</feature>
<proteinExistence type="predicted"/>
<dbReference type="Gene3D" id="1.20.1740.10">
    <property type="entry name" value="Amino acid/polyamine transporter I"/>
    <property type="match status" value="1"/>
</dbReference>
<feature type="transmembrane region" description="Helical" evidence="6">
    <location>
        <begin position="166"/>
        <end position="183"/>
    </location>
</feature>
<dbReference type="EMBL" id="RPFW01000013">
    <property type="protein sequence ID" value="TVY99079.1"/>
    <property type="molecule type" value="Genomic_DNA"/>
</dbReference>
<feature type="transmembrane region" description="Helical" evidence="6">
    <location>
        <begin position="444"/>
        <end position="467"/>
    </location>
</feature>
<evidence type="ECO:0000256" key="2">
    <source>
        <dbReference type="ARBA" id="ARBA00022475"/>
    </source>
</evidence>
<dbReference type="Pfam" id="PF13520">
    <property type="entry name" value="AA_permease_2"/>
    <property type="match status" value="1"/>
</dbReference>
<evidence type="ECO:0000313" key="8">
    <source>
        <dbReference type="Proteomes" id="UP000460272"/>
    </source>
</evidence>
<feature type="transmembrane region" description="Helical" evidence="6">
    <location>
        <begin position="374"/>
        <end position="395"/>
    </location>
</feature>
<keyword evidence="4 6" id="KW-1133">Transmembrane helix</keyword>
<dbReference type="Proteomes" id="UP000460272">
    <property type="component" value="Unassembled WGS sequence"/>
</dbReference>
<feature type="transmembrane region" description="Helical" evidence="6">
    <location>
        <begin position="141"/>
        <end position="159"/>
    </location>
</feature>
<evidence type="ECO:0000256" key="3">
    <source>
        <dbReference type="ARBA" id="ARBA00022692"/>
    </source>
</evidence>
<keyword evidence="3 6" id="KW-0812">Transmembrane</keyword>
<reference evidence="7 8" key="1">
    <citation type="submission" date="2018-11" db="EMBL/GenBank/DDBJ databases">
        <title>Trebonia kvetii gen.nov., sp.nov., a novel acidophilic actinobacterium, and proposal of the new actinobacterial family Treboniaceae fam. nov.</title>
        <authorList>
            <person name="Rapoport D."/>
            <person name="Sagova-Mareckova M."/>
            <person name="Sedlacek I."/>
            <person name="Provaznik J."/>
            <person name="Kralova S."/>
            <person name="Pavlinic D."/>
            <person name="Benes V."/>
            <person name="Kopecky J."/>
        </authorList>
    </citation>
    <scope>NUCLEOTIDE SEQUENCE [LARGE SCALE GENOMIC DNA]</scope>
    <source>
        <strain evidence="7 8">15Tr583</strain>
    </source>
</reference>
<comment type="subcellular location">
    <subcellularLocation>
        <location evidence="1">Cell membrane</location>
        <topology evidence="1">Multi-pass membrane protein</topology>
    </subcellularLocation>
</comment>
<dbReference type="AlphaFoldDB" id="A0A6P2BN62"/>
<feature type="transmembrane region" description="Helical" evidence="6">
    <location>
        <begin position="223"/>
        <end position="242"/>
    </location>
</feature>
<evidence type="ECO:0000313" key="7">
    <source>
        <dbReference type="EMBL" id="TVY99079.1"/>
    </source>
</evidence>
<sequence>MFVRNATGLVRELSAFDAFNLVFSAVLIPIGITEVMSFTPQFWPHANMLVSFLLATPLVAACGLVYLYFTVIMPRSGGDYVWVSRTLNPFLGFFANLSLTFVFLTWISFNFTYMLSTVLPSVAYVAGWNAGWVTTPDKTELLVISTILTAIFTLVMVLGVRLVARYMFVAFVIVWVGIIAWLIDMAVSGSGHFTSSFNAHSGGTVSGVIATANHAGFSAAGGIGWGATLFGMIYCFQVYTGFQWTGYFAGEIRNVRRTATTSILGALLISAIGYVLATALIYKYYGFNFFGSAVFNAFSGSGKWTLGFQPYLPALVNFLPGPQWLLVFMSMCFLLAIVWWTPTGFMMGTRNMFAWSFDRLAPERLTQVSDRFHTPVLATVVIGVIVEILNYFNIYQGLGSYLLNALVVMGVAFIIVSLAAAVVPWRRPGMHAQAPGWAKVSLAGVPVITVVAVISAISWGFVIYVALHTGISSVGWKPMIEAFSVPAAGIVYYIGVRLVRRAQGMQLSQAFAEIPPE</sequence>
<evidence type="ECO:0000256" key="4">
    <source>
        <dbReference type="ARBA" id="ARBA00022989"/>
    </source>
</evidence>
<keyword evidence="5 6" id="KW-0472">Membrane</keyword>
<dbReference type="RefSeq" id="WP_145862250.1">
    <property type="nucleotide sequence ID" value="NZ_RPFW01000013.1"/>
</dbReference>
<evidence type="ECO:0000256" key="6">
    <source>
        <dbReference type="SAM" id="Phobius"/>
    </source>
</evidence>
<feature type="transmembrane region" description="Helical" evidence="6">
    <location>
        <begin position="90"/>
        <end position="109"/>
    </location>
</feature>
<feature type="transmembrane region" description="Helical" evidence="6">
    <location>
        <begin position="21"/>
        <end position="43"/>
    </location>
</feature>
<keyword evidence="2" id="KW-1003">Cell membrane</keyword>
<organism evidence="7 8">
    <name type="scientific">Trebonia kvetii</name>
    <dbReference type="NCBI Taxonomy" id="2480626"/>
    <lineage>
        <taxon>Bacteria</taxon>
        <taxon>Bacillati</taxon>
        <taxon>Actinomycetota</taxon>
        <taxon>Actinomycetes</taxon>
        <taxon>Streptosporangiales</taxon>
        <taxon>Treboniaceae</taxon>
        <taxon>Trebonia</taxon>
    </lineage>
</organism>
<feature type="transmembrane region" description="Helical" evidence="6">
    <location>
        <begin position="479"/>
        <end position="499"/>
    </location>
</feature>
<dbReference type="PANTHER" id="PTHR42770:SF7">
    <property type="entry name" value="MEMBRANE PROTEIN"/>
    <property type="match status" value="1"/>
</dbReference>
<accession>A0A6P2BN62</accession>
<feature type="transmembrane region" description="Helical" evidence="6">
    <location>
        <begin position="263"/>
        <end position="285"/>
    </location>
</feature>
<protein>
    <submittedName>
        <fullName evidence="7">APC family permease</fullName>
    </submittedName>
</protein>